<sequence>MPRARKRHEPDDDQVGKSQATTCFDHVRSLNCLPSSLSPCSCVMFSCFVFHLALPASLGSGLGNSSNSHLPQSIVTPGYDDTPHAQPNLDPDSGHDT</sequence>
<reference evidence="2 3" key="1">
    <citation type="submission" date="2014-04" db="EMBL/GenBank/DDBJ databases">
        <title>Evolutionary Origins and Diversification of the Mycorrhizal Mutualists.</title>
        <authorList>
            <consortium name="DOE Joint Genome Institute"/>
            <consortium name="Mycorrhizal Genomics Consortium"/>
            <person name="Kohler A."/>
            <person name="Kuo A."/>
            <person name="Nagy L.G."/>
            <person name="Floudas D."/>
            <person name="Copeland A."/>
            <person name="Barry K.W."/>
            <person name="Cichocki N."/>
            <person name="Veneault-Fourrey C."/>
            <person name="LaButti K."/>
            <person name="Lindquist E.A."/>
            <person name="Lipzen A."/>
            <person name="Lundell T."/>
            <person name="Morin E."/>
            <person name="Murat C."/>
            <person name="Riley R."/>
            <person name="Ohm R."/>
            <person name="Sun H."/>
            <person name="Tunlid A."/>
            <person name="Henrissat B."/>
            <person name="Grigoriev I.V."/>
            <person name="Hibbett D.S."/>
            <person name="Martin F."/>
        </authorList>
    </citation>
    <scope>NUCLEOTIDE SEQUENCE [LARGE SCALE GENOMIC DNA]</scope>
    <source>
        <strain evidence="2 3">Koide BX008</strain>
    </source>
</reference>
<gene>
    <name evidence="2" type="ORF">M378DRAFT_169777</name>
</gene>
<dbReference type="HOGENOM" id="CLU_2346199_0_0_1"/>
<evidence type="ECO:0000256" key="1">
    <source>
        <dbReference type="SAM" id="MobiDB-lite"/>
    </source>
</evidence>
<proteinExistence type="predicted"/>
<accession>A0A0C2WQW8</accession>
<dbReference type="EMBL" id="KN818322">
    <property type="protein sequence ID" value="KIL59121.1"/>
    <property type="molecule type" value="Genomic_DNA"/>
</dbReference>
<organism evidence="2 3">
    <name type="scientific">Amanita muscaria (strain Koide BX008)</name>
    <dbReference type="NCBI Taxonomy" id="946122"/>
    <lineage>
        <taxon>Eukaryota</taxon>
        <taxon>Fungi</taxon>
        <taxon>Dikarya</taxon>
        <taxon>Basidiomycota</taxon>
        <taxon>Agaricomycotina</taxon>
        <taxon>Agaricomycetes</taxon>
        <taxon>Agaricomycetidae</taxon>
        <taxon>Agaricales</taxon>
        <taxon>Pluteineae</taxon>
        <taxon>Amanitaceae</taxon>
        <taxon>Amanita</taxon>
    </lineage>
</organism>
<evidence type="ECO:0000313" key="3">
    <source>
        <dbReference type="Proteomes" id="UP000054549"/>
    </source>
</evidence>
<evidence type="ECO:0000313" key="2">
    <source>
        <dbReference type="EMBL" id="KIL59121.1"/>
    </source>
</evidence>
<feature type="compositionally biased region" description="Low complexity" evidence="1">
    <location>
        <begin position="61"/>
        <end position="71"/>
    </location>
</feature>
<dbReference type="InParanoid" id="A0A0C2WQW8"/>
<protein>
    <submittedName>
        <fullName evidence="2">Uncharacterized protein</fullName>
    </submittedName>
</protein>
<keyword evidence="3" id="KW-1185">Reference proteome</keyword>
<dbReference type="Proteomes" id="UP000054549">
    <property type="component" value="Unassembled WGS sequence"/>
</dbReference>
<name>A0A0C2WQW8_AMAMK</name>
<dbReference type="AlphaFoldDB" id="A0A0C2WQW8"/>
<feature type="region of interest" description="Disordered" evidence="1">
    <location>
        <begin position="61"/>
        <end position="97"/>
    </location>
</feature>